<feature type="transmembrane region" description="Helical" evidence="5">
    <location>
        <begin position="201"/>
        <end position="226"/>
    </location>
</feature>
<evidence type="ECO:0000256" key="2">
    <source>
        <dbReference type="ARBA" id="ARBA00022692"/>
    </source>
</evidence>
<protein>
    <submittedName>
        <fullName evidence="7">Tungstate transport system permease protein</fullName>
    </submittedName>
</protein>
<gene>
    <name evidence="7" type="ORF">SAMN05444159_2640</name>
</gene>
<evidence type="ECO:0000313" key="8">
    <source>
        <dbReference type="Proteomes" id="UP000189935"/>
    </source>
</evidence>
<evidence type="ECO:0000259" key="6">
    <source>
        <dbReference type="PROSITE" id="PS50928"/>
    </source>
</evidence>
<dbReference type="GO" id="GO:0005886">
    <property type="term" value="C:plasma membrane"/>
    <property type="evidence" value="ECO:0007669"/>
    <property type="project" value="UniProtKB-SubCell"/>
</dbReference>
<dbReference type="InterPro" id="IPR000515">
    <property type="entry name" value="MetI-like"/>
</dbReference>
<feature type="domain" description="ABC transmembrane type-1" evidence="6">
    <location>
        <begin position="26"/>
        <end position="222"/>
    </location>
</feature>
<keyword evidence="2 5" id="KW-0812">Transmembrane</keyword>
<dbReference type="SUPFAM" id="SSF161098">
    <property type="entry name" value="MetI-like"/>
    <property type="match status" value="1"/>
</dbReference>
<dbReference type="PROSITE" id="PS50928">
    <property type="entry name" value="ABC_TM1"/>
    <property type="match status" value="1"/>
</dbReference>
<comment type="subcellular location">
    <subcellularLocation>
        <location evidence="1">Cell membrane</location>
        <topology evidence="1">Multi-pass membrane protein</topology>
    </subcellularLocation>
</comment>
<organism evidence="7 8">
    <name type="scientific">Bradyrhizobium lablabi</name>
    <dbReference type="NCBI Taxonomy" id="722472"/>
    <lineage>
        <taxon>Bacteria</taxon>
        <taxon>Pseudomonadati</taxon>
        <taxon>Pseudomonadota</taxon>
        <taxon>Alphaproteobacteria</taxon>
        <taxon>Hyphomicrobiales</taxon>
        <taxon>Nitrobacteraceae</taxon>
        <taxon>Bradyrhizobium</taxon>
    </lineage>
</organism>
<dbReference type="InterPro" id="IPR049783">
    <property type="entry name" value="ABC_perm_TupB-like"/>
</dbReference>
<evidence type="ECO:0000256" key="4">
    <source>
        <dbReference type="ARBA" id="ARBA00023136"/>
    </source>
</evidence>
<reference evidence="7 8" key="1">
    <citation type="submission" date="2016-11" db="EMBL/GenBank/DDBJ databases">
        <authorList>
            <person name="Jaros S."/>
            <person name="Januszkiewicz K."/>
            <person name="Wedrychowicz H."/>
        </authorList>
    </citation>
    <scope>NUCLEOTIDE SEQUENCE [LARGE SCALE GENOMIC DNA]</scope>
    <source>
        <strain evidence="7 8">GAS499</strain>
    </source>
</reference>
<feature type="transmembrane region" description="Helical" evidence="5">
    <location>
        <begin position="61"/>
        <end position="85"/>
    </location>
</feature>
<dbReference type="CDD" id="cd06261">
    <property type="entry name" value="TM_PBP2"/>
    <property type="match status" value="1"/>
</dbReference>
<dbReference type="NCBIfam" id="NF038017">
    <property type="entry name" value="ABC_perm1"/>
    <property type="match status" value="1"/>
</dbReference>
<feature type="transmembrane region" description="Helical" evidence="5">
    <location>
        <begin position="30"/>
        <end position="54"/>
    </location>
</feature>
<dbReference type="GO" id="GO:0055085">
    <property type="term" value="P:transmembrane transport"/>
    <property type="evidence" value="ECO:0007669"/>
    <property type="project" value="InterPro"/>
</dbReference>
<evidence type="ECO:0000313" key="7">
    <source>
        <dbReference type="EMBL" id="SHK18296.1"/>
    </source>
</evidence>
<evidence type="ECO:0000256" key="5">
    <source>
        <dbReference type="SAM" id="Phobius"/>
    </source>
</evidence>
<proteinExistence type="predicted"/>
<sequence length="232" mass="24146">MHDFAQAIVTALSLISSFDSEIVGIVGLSLRVSLSASLIAMMIGAPLGAALAVSRFRGRQAVIVLANALLGLPPVVAGLFIYLLLSRSGPLGFAGLLFSPTAMIIAQAVITTPIVIALVHRPTSLLWSEYADLMRTDGVSKARSIQLLFLIGRDSLLTAFLAAFGRAIAEVGAIIIVGGNIRGYTRTMTTAIALETGKGDLTLALALGFILLSLSVIVSSVAFLLVGRVGEK</sequence>
<dbReference type="PANTHER" id="PTHR43632:SF1">
    <property type="entry name" value="PERMEASE COMPONENT OF TUNGSTATE ABC TRANSPORTER"/>
    <property type="match status" value="1"/>
</dbReference>
<dbReference type="AlphaFoldDB" id="A0A1M6QDM4"/>
<accession>A0A1M6QDM4</accession>
<keyword evidence="3 5" id="KW-1133">Transmembrane helix</keyword>
<dbReference type="OrthoDB" id="9781724at2"/>
<dbReference type="Proteomes" id="UP000189935">
    <property type="component" value="Chromosome I"/>
</dbReference>
<dbReference type="RefSeq" id="WP_079538511.1">
    <property type="nucleotide sequence ID" value="NZ_LT670844.1"/>
</dbReference>
<dbReference type="EMBL" id="LT670844">
    <property type="protein sequence ID" value="SHK18296.1"/>
    <property type="molecule type" value="Genomic_DNA"/>
</dbReference>
<dbReference type="Gene3D" id="1.10.3720.10">
    <property type="entry name" value="MetI-like"/>
    <property type="match status" value="1"/>
</dbReference>
<feature type="transmembrane region" description="Helical" evidence="5">
    <location>
        <begin position="97"/>
        <end position="119"/>
    </location>
</feature>
<evidence type="ECO:0000256" key="1">
    <source>
        <dbReference type="ARBA" id="ARBA00004651"/>
    </source>
</evidence>
<keyword evidence="4 5" id="KW-0472">Membrane</keyword>
<name>A0A1M6QDM4_9BRAD</name>
<feature type="transmembrane region" description="Helical" evidence="5">
    <location>
        <begin position="156"/>
        <end position="181"/>
    </location>
</feature>
<dbReference type="PANTHER" id="PTHR43632">
    <property type="entry name" value="PERMEASE COMPONENT OF TUNGSTATE ABC TRANSPORTER"/>
    <property type="match status" value="1"/>
</dbReference>
<dbReference type="InterPro" id="IPR035906">
    <property type="entry name" value="MetI-like_sf"/>
</dbReference>
<evidence type="ECO:0000256" key="3">
    <source>
        <dbReference type="ARBA" id="ARBA00022989"/>
    </source>
</evidence>